<reference evidence="3 4" key="1">
    <citation type="submission" date="2020-08" db="EMBL/GenBank/DDBJ databases">
        <title>Above-ground endophytic microbial communities from plants in different locations in the United States.</title>
        <authorList>
            <person name="Frank C."/>
        </authorList>
    </citation>
    <scope>NUCLEOTIDE SEQUENCE [LARGE SCALE GENOMIC DNA]</scope>
    <source>
        <strain evidence="3 4">WP4_2_2</strain>
    </source>
</reference>
<keyword evidence="4" id="KW-1185">Reference proteome</keyword>
<dbReference type="AlphaFoldDB" id="A0A7W9TVZ5"/>
<accession>A0A7W9TVZ5</accession>
<dbReference type="EMBL" id="JACHBW010000002">
    <property type="protein sequence ID" value="MBB6101230.1"/>
    <property type="molecule type" value="Genomic_DNA"/>
</dbReference>
<sequence length="127" mass="13469">MKYRQFLEDGYGQLSATRLAFLVWVLGSFIVTALIAAKTNTFTIDQNVMYLIGILMTGKVAQSFSDNDGPGTGTPKQVDSSASEKQVDQGAATGARALPAPATNTNIGAKTDPADATKIREEEKEPG</sequence>
<feature type="compositionally biased region" description="Polar residues" evidence="1">
    <location>
        <begin position="74"/>
        <end position="84"/>
    </location>
</feature>
<feature type="transmembrane region" description="Helical" evidence="2">
    <location>
        <begin position="20"/>
        <end position="37"/>
    </location>
</feature>
<feature type="compositionally biased region" description="Low complexity" evidence="1">
    <location>
        <begin position="90"/>
        <end position="103"/>
    </location>
</feature>
<evidence type="ECO:0000313" key="4">
    <source>
        <dbReference type="Proteomes" id="UP000571554"/>
    </source>
</evidence>
<feature type="compositionally biased region" description="Basic and acidic residues" evidence="1">
    <location>
        <begin position="112"/>
        <end position="127"/>
    </location>
</feature>
<organism evidence="3 4">
    <name type="scientific">Paraburkholderia bannensis</name>
    <dbReference type="NCBI Taxonomy" id="765414"/>
    <lineage>
        <taxon>Bacteria</taxon>
        <taxon>Pseudomonadati</taxon>
        <taxon>Pseudomonadota</taxon>
        <taxon>Betaproteobacteria</taxon>
        <taxon>Burkholderiales</taxon>
        <taxon>Burkholderiaceae</taxon>
        <taxon>Paraburkholderia</taxon>
    </lineage>
</organism>
<dbReference type="Proteomes" id="UP000571554">
    <property type="component" value="Unassembled WGS sequence"/>
</dbReference>
<evidence type="ECO:0000256" key="2">
    <source>
        <dbReference type="SAM" id="Phobius"/>
    </source>
</evidence>
<dbReference type="RefSeq" id="WP_183722461.1">
    <property type="nucleotide sequence ID" value="NZ_JACHBW010000002.1"/>
</dbReference>
<name>A0A7W9TVZ5_9BURK</name>
<proteinExistence type="predicted"/>
<protein>
    <submittedName>
        <fullName evidence="3">Uncharacterized protein</fullName>
    </submittedName>
</protein>
<keyword evidence="2" id="KW-0472">Membrane</keyword>
<feature type="region of interest" description="Disordered" evidence="1">
    <location>
        <begin position="63"/>
        <end position="127"/>
    </location>
</feature>
<gene>
    <name evidence="3" type="ORF">F4827_001056</name>
</gene>
<keyword evidence="2" id="KW-1133">Transmembrane helix</keyword>
<comment type="caution">
    <text evidence="3">The sequence shown here is derived from an EMBL/GenBank/DDBJ whole genome shotgun (WGS) entry which is preliminary data.</text>
</comment>
<evidence type="ECO:0000256" key="1">
    <source>
        <dbReference type="SAM" id="MobiDB-lite"/>
    </source>
</evidence>
<keyword evidence="2" id="KW-0812">Transmembrane</keyword>
<evidence type="ECO:0000313" key="3">
    <source>
        <dbReference type="EMBL" id="MBB6101230.1"/>
    </source>
</evidence>